<proteinExistence type="predicted"/>
<accession>A0A8S5SXH4</accession>
<dbReference type="EMBL" id="BK032688">
    <property type="protein sequence ID" value="DAF55391.1"/>
    <property type="molecule type" value="Genomic_DNA"/>
</dbReference>
<sequence>MANKTFNTRVKNKRDTAANWEAVATTFQPLDGELIIVDTSAGKTRFKVGRYDTAKGRLLYYNEIPFADEYLYNDLNESQGKIYDKLKGIDDKSIIEMTLEPTNGNGTTELYKIGLWQFPQSGFYKIKFSVPATSATLFQVFARETGEDGTTNEDFSTSQLKIYDGLGGDAQTPYIFVLADYLDNDSFTSYHVQFLNVGKNLGQVYINTYDKSTQKWSYVCQQVVKANKVSNVLTLTKGDTTTKFDGSTAQTVSIPTKTSELTNDSNFTTQTDLDNLTNTVVSYNAQENITDEQKATARTNIGAVSSSDLAQSDWDQNDTTAKDYIKNRICYEKTSQQDIAGLKIYNVNYKGEANPDLPFQLGQIWNADYGTSSTDNLEVKQSDDGMLYIGTLTVNDTPFYIGTTSSGYNSSWVSAMHPNDTMVLTGVSGTYSTKEIVQIPSKFVPRDSLVINSYNSTGTSDYILDKTYEDITNALADNRMVFIKAENTIFRLNYIDTNNNNAYVFKSMFNYSVNINNHDNINIYSIVVYSDNTNKRYYSTLLDINQNIITVTNGDVKLYANPNTGEKDYFTLSSISDPNSTSKIYPESYTINFSSKKSNTQPKVVFSGTRDNDLSGMSVDVGINQSGGGSVPIVEKFYSDKLKIFNNVGDTELSGESLNLFSTNNNLSITSKYNITLQTEDSEGYGNIYVRSDNSKSKFIVQMPSTVLAPTEDMNPATKKYVDDQMTTVNNQLGGLTGAMHFIGKATVDITDGSTTDPQIANYTTKEKGDVILGKDDHKEFVWNGAIWEELGDEGSYALKTTTINGKALSDNITLTASDVGAASASTIETMQAAIDSKPSAADAVYTATAESTDGVAYTATVSGIDSLTVGASFIMVPNKTSASQEPTLNVNGLGAKKIRRRLNNLVTVTSKGYSNTWISANKPFSLIYDGTYWIVEGMEQPVGADMYGTVPMATADANGNNIADTYATIAMLQSMLPKVTTINLVAGWGGNSSPYYQDVTLSCCTETSVVDLQPTPAQLASWQDEGLAFTTQSGNGIVRVYVAGGKPSGAISIQVKVQEVVEV</sequence>
<name>A0A8S5SXH4_9VIRU</name>
<reference evidence="1" key="1">
    <citation type="journal article" date="2021" name="Proc. Natl. Acad. Sci. U.S.A.">
        <title>A Catalog of Tens of Thousands of Viruses from Human Metagenomes Reveals Hidden Associations with Chronic Diseases.</title>
        <authorList>
            <person name="Tisza M.J."/>
            <person name="Buck C.B."/>
        </authorList>
    </citation>
    <scope>NUCLEOTIDE SEQUENCE</scope>
    <source>
        <strain evidence="1">CtoC338</strain>
    </source>
</reference>
<organism evidence="1">
    <name type="scientific">virus sp. ctoC338</name>
    <dbReference type="NCBI Taxonomy" id="2827997"/>
    <lineage>
        <taxon>Viruses</taxon>
    </lineage>
</organism>
<protein>
    <submittedName>
        <fullName evidence="1">Uncharacterized protein</fullName>
    </submittedName>
</protein>
<evidence type="ECO:0000313" key="1">
    <source>
        <dbReference type="EMBL" id="DAF55391.1"/>
    </source>
</evidence>